<keyword evidence="3" id="KW-1185">Reference proteome</keyword>
<organism evidence="2 3">
    <name type="scientific">Russula ochroleuca</name>
    <dbReference type="NCBI Taxonomy" id="152965"/>
    <lineage>
        <taxon>Eukaryota</taxon>
        <taxon>Fungi</taxon>
        <taxon>Dikarya</taxon>
        <taxon>Basidiomycota</taxon>
        <taxon>Agaricomycotina</taxon>
        <taxon>Agaricomycetes</taxon>
        <taxon>Russulales</taxon>
        <taxon>Russulaceae</taxon>
        <taxon>Russula</taxon>
    </lineage>
</organism>
<feature type="compositionally biased region" description="Basic and acidic residues" evidence="1">
    <location>
        <begin position="103"/>
        <end position="112"/>
    </location>
</feature>
<comment type="caution">
    <text evidence="2">The sequence shown here is derived from an EMBL/GenBank/DDBJ whole genome shotgun (WGS) entry which is preliminary data.</text>
</comment>
<reference evidence="2" key="2">
    <citation type="journal article" date="2020" name="Nat. Commun.">
        <title>Large-scale genome sequencing of mycorrhizal fungi provides insights into the early evolution of symbiotic traits.</title>
        <authorList>
            <person name="Miyauchi S."/>
            <person name="Kiss E."/>
            <person name="Kuo A."/>
            <person name="Drula E."/>
            <person name="Kohler A."/>
            <person name="Sanchez-Garcia M."/>
            <person name="Morin E."/>
            <person name="Andreopoulos B."/>
            <person name="Barry K.W."/>
            <person name="Bonito G."/>
            <person name="Buee M."/>
            <person name="Carver A."/>
            <person name="Chen C."/>
            <person name="Cichocki N."/>
            <person name="Clum A."/>
            <person name="Culley D."/>
            <person name="Crous P.W."/>
            <person name="Fauchery L."/>
            <person name="Girlanda M."/>
            <person name="Hayes R.D."/>
            <person name="Keri Z."/>
            <person name="LaButti K."/>
            <person name="Lipzen A."/>
            <person name="Lombard V."/>
            <person name="Magnuson J."/>
            <person name="Maillard F."/>
            <person name="Murat C."/>
            <person name="Nolan M."/>
            <person name="Ohm R.A."/>
            <person name="Pangilinan J."/>
            <person name="Pereira M.F."/>
            <person name="Perotto S."/>
            <person name="Peter M."/>
            <person name="Pfister S."/>
            <person name="Riley R."/>
            <person name="Sitrit Y."/>
            <person name="Stielow J.B."/>
            <person name="Szollosi G."/>
            <person name="Zifcakova L."/>
            <person name="Stursova M."/>
            <person name="Spatafora J.W."/>
            <person name="Tedersoo L."/>
            <person name="Vaario L.M."/>
            <person name="Yamada A."/>
            <person name="Yan M."/>
            <person name="Wang P."/>
            <person name="Xu J."/>
            <person name="Bruns T."/>
            <person name="Baldrian P."/>
            <person name="Vilgalys R."/>
            <person name="Dunand C."/>
            <person name="Henrissat B."/>
            <person name="Grigoriev I.V."/>
            <person name="Hibbett D."/>
            <person name="Nagy L.G."/>
            <person name="Martin F.M."/>
        </authorList>
    </citation>
    <scope>NUCLEOTIDE SEQUENCE</scope>
    <source>
        <strain evidence="2">Prilba</strain>
    </source>
</reference>
<dbReference type="EMBL" id="WHVB01000221">
    <property type="protein sequence ID" value="KAF8459908.1"/>
    <property type="molecule type" value="Genomic_DNA"/>
</dbReference>
<feature type="compositionally biased region" description="Low complexity" evidence="1">
    <location>
        <begin position="13"/>
        <end position="26"/>
    </location>
</feature>
<accession>A0A9P5JTE1</accession>
<feature type="compositionally biased region" description="Pro residues" evidence="1">
    <location>
        <begin position="1"/>
        <end position="12"/>
    </location>
</feature>
<dbReference type="AlphaFoldDB" id="A0A9P5JTE1"/>
<name>A0A9P5JTE1_9AGAM</name>
<feature type="region of interest" description="Disordered" evidence="1">
    <location>
        <begin position="1"/>
        <end position="142"/>
    </location>
</feature>
<dbReference type="Proteomes" id="UP000759537">
    <property type="component" value="Unassembled WGS sequence"/>
</dbReference>
<evidence type="ECO:0000313" key="2">
    <source>
        <dbReference type="EMBL" id="KAF8459908.1"/>
    </source>
</evidence>
<feature type="compositionally biased region" description="Pro residues" evidence="1">
    <location>
        <begin position="53"/>
        <end position="68"/>
    </location>
</feature>
<protein>
    <submittedName>
        <fullName evidence="2">Uncharacterized protein</fullName>
    </submittedName>
</protein>
<sequence>MPCTRPIPPKIPPQTQERQGQGQTTGNSNQAPQEDEGWAPEPGWDPEAEWDEAPPPPPPLTAPTPHPITPVHTPANPPASPPAHASPSEFQVMNIDYDLVDEWSGRPVRDIEPTGGSPEPFQQPAAYSPLHTQGDANPLAHD</sequence>
<gene>
    <name evidence="2" type="ORF">DFH94DRAFT_700442</name>
</gene>
<evidence type="ECO:0000256" key="1">
    <source>
        <dbReference type="SAM" id="MobiDB-lite"/>
    </source>
</evidence>
<reference evidence="2" key="1">
    <citation type="submission" date="2019-10" db="EMBL/GenBank/DDBJ databases">
        <authorList>
            <consortium name="DOE Joint Genome Institute"/>
            <person name="Kuo A."/>
            <person name="Miyauchi S."/>
            <person name="Kiss E."/>
            <person name="Drula E."/>
            <person name="Kohler A."/>
            <person name="Sanchez-Garcia M."/>
            <person name="Andreopoulos B."/>
            <person name="Barry K.W."/>
            <person name="Bonito G."/>
            <person name="Buee M."/>
            <person name="Carver A."/>
            <person name="Chen C."/>
            <person name="Cichocki N."/>
            <person name="Clum A."/>
            <person name="Culley D."/>
            <person name="Crous P.W."/>
            <person name="Fauchery L."/>
            <person name="Girlanda M."/>
            <person name="Hayes R."/>
            <person name="Keri Z."/>
            <person name="LaButti K."/>
            <person name="Lipzen A."/>
            <person name="Lombard V."/>
            <person name="Magnuson J."/>
            <person name="Maillard F."/>
            <person name="Morin E."/>
            <person name="Murat C."/>
            <person name="Nolan M."/>
            <person name="Ohm R."/>
            <person name="Pangilinan J."/>
            <person name="Pereira M."/>
            <person name="Perotto S."/>
            <person name="Peter M."/>
            <person name="Riley R."/>
            <person name="Sitrit Y."/>
            <person name="Stielow B."/>
            <person name="Szollosi G."/>
            <person name="Zifcakova L."/>
            <person name="Stursova M."/>
            <person name="Spatafora J.W."/>
            <person name="Tedersoo L."/>
            <person name="Vaario L.-M."/>
            <person name="Yamada A."/>
            <person name="Yan M."/>
            <person name="Wang P."/>
            <person name="Xu J."/>
            <person name="Bruns T."/>
            <person name="Baldrian P."/>
            <person name="Vilgalys R."/>
            <person name="Henrissat B."/>
            <person name="Grigoriev I.V."/>
            <person name="Hibbett D."/>
            <person name="Nagy L.G."/>
            <person name="Martin F.M."/>
        </authorList>
    </citation>
    <scope>NUCLEOTIDE SEQUENCE</scope>
    <source>
        <strain evidence="2">Prilba</strain>
    </source>
</reference>
<evidence type="ECO:0000313" key="3">
    <source>
        <dbReference type="Proteomes" id="UP000759537"/>
    </source>
</evidence>
<feature type="compositionally biased region" description="Acidic residues" evidence="1">
    <location>
        <begin position="33"/>
        <end position="52"/>
    </location>
</feature>
<proteinExistence type="predicted"/>